<evidence type="ECO:0000313" key="3">
    <source>
        <dbReference type="Proteomes" id="UP001458880"/>
    </source>
</evidence>
<organism evidence="2 3">
    <name type="scientific">Popillia japonica</name>
    <name type="common">Japanese beetle</name>
    <dbReference type="NCBI Taxonomy" id="7064"/>
    <lineage>
        <taxon>Eukaryota</taxon>
        <taxon>Metazoa</taxon>
        <taxon>Ecdysozoa</taxon>
        <taxon>Arthropoda</taxon>
        <taxon>Hexapoda</taxon>
        <taxon>Insecta</taxon>
        <taxon>Pterygota</taxon>
        <taxon>Neoptera</taxon>
        <taxon>Endopterygota</taxon>
        <taxon>Coleoptera</taxon>
        <taxon>Polyphaga</taxon>
        <taxon>Scarabaeiformia</taxon>
        <taxon>Scarabaeidae</taxon>
        <taxon>Rutelinae</taxon>
        <taxon>Popillia</taxon>
    </lineage>
</organism>
<gene>
    <name evidence="2" type="ORF">QE152_g30003</name>
</gene>
<feature type="region of interest" description="Disordered" evidence="1">
    <location>
        <begin position="1"/>
        <end position="22"/>
    </location>
</feature>
<accession>A0AAW1JG11</accession>
<evidence type="ECO:0000256" key="1">
    <source>
        <dbReference type="SAM" id="MobiDB-lite"/>
    </source>
</evidence>
<reference evidence="2 3" key="1">
    <citation type="journal article" date="2024" name="BMC Genomics">
        <title>De novo assembly and annotation of Popillia japonica's genome with initial clues to its potential as an invasive pest.</title>
        <authorList>
            <person name="Cucini C."/>
            <person name="Boschi S."/>
            <person name="Funari R."/>
            <person name="Cardaioli E."/>
            <person name="Iannotti N."/>
            <person name="Marturano G."/>
            <person name="Paoli F."/>
            <person name="Bruttini M."/>
            <person name="Carapelli A."/>
            <person name="Frati F."/>
            <person name="Nardi F."/>
        </authorList>
    </citation>
    <scope>NUCLEOTIDE SEQUENCE [LARGE SCALE GENOMIC DNA]</scope>
    <source>
        <strain evidence="2">DMR45628</strain>
    </source>
</reference>
<dbReference type="EMBL" id="JASPKY010000394">
    <property type="protein sequence ID" value="KAK9702359.1"/>
    <property type="molecule type" value="Genomic_DNA"/>
</dbReference>
<proteinExistence type="predicted"/>
<protein>
    <submittedName>
        <fullName evidence="2">Uncharacterized protein</fullName>
    </submittedName>
</protein>
<dbReference type="Proteomes" id="UP001458880">
    <property type="component" value="Unassembled WGS sequence"/>
</dbReference>
<evidence type="ECO:0000313" key="2">
    <source>
        <dbReference type="EMBL" id="KAK9702359.1"/>
    </source>
</evidence>
<feature type="region of interest" description="Disordered" evidence="1">
    <location>
        <begin position="74"/>
        <end position="111"/>
    </location>
</feature>
<comment type="caution">
    <text evidence="2">The sequence shown here is derived from an EMBL/GenBank/DDBJ whole genome shotgun (WGS) entry which is preliminary data.</text>
</comment>
<dbReference type="AlphaFoldDB" id="A0AAW1JG11"/>
<keyword evidence="3" id="KW-1185">Reference proteome</keyword>
<name>A0AAW1JG11_POPJA</name>
<sequence>MRTWSEMSHGGGQPPHRNGAIKTNGSFDALLYGIDSIDTTNRYQNGGLIRAPALGIAAPAKGLARGYTSLQHTSFNTDNGLRPPTRPPSAHATAAAVRDPDDDGGNCHAKR</sequence>